<reference evidence="1 2" key="1">
    <citation type="submission" date="2021-08" db="EMBL/GenBank/DDBJ databases">
        <title>Complete genome sequence of the strain Aneurinibacillus thermoaerophilus CCM 8960.</title>
        <authorList>
            <person name="Musilova J."/>
            <person name="Kourilova X."/>
            <person name="Pernicova I."/>
            <person name="Bezdicek M."/>
            <person name="Lengerova M."/>
            <person name="Obruca S."/>
            <person name="Sedlar K."/>
        </authorList>
    </citation>
    <scope>NUCLEOTIDE SEQUENCE [LARGE SCALE GENOMIC DNA]</scope>
    <source>
        <strain evidence="1 2">CCM 8960</strain>
    </source>
</reference>
<organism evidence="1 2">
    <name type="scientific">Aneurinibacillus thermoaerophilus</name>
    <dbReference type="NCBI Taxonomy" id="143495"/>
    <lineage>
        <taxon>Bacteria</taxon>
        <taxon>Bacillati</taxon>
        <taxon>Bacillota</taxon>
        <taxon>Bacilli</taxon>
        <taxon>Bacillales</taxon>
        <taxon>Paenibacillaceae</taxon>
        <taxon>Aneurinibacillus group</taxon>
        <taxon>Aneurinibacillus</taxon>
    </lineage>
</organism>
<name>A0ABX8YDM1_ANETH</name>
<dbReference type="EMBL" id="CP080764">
    <property type="protein sequence ID" value="QYY43450.1"/>
    <property type="molecule type" value="Genomic_DNA"/>
</dbReference>
<accession>A0ABX8YDM1</accession>
<dbReference type="GeneID" id="97140555"/>
<keyword evidence="2" id="KW-1185">Reference proteome</keyword>
<protein>
    <submittedName>
        <fullName evidence="1">Uncharacterized protein</fullName>
    </submittedName>
</protein>
<evidence type="ECO:0000313" key="2">
    <source>
        <dbReference type="Proteomes" id="UP000826616"/>
    </source>
</evidence>
<evidence type="ECO:0000313" key="1">
    <source>
        <dbReference type="EMBL" id="QYY43450.1"/>
    </source>
</evidence>
<dbReference type="RefSeq" id="WP_091259774.1">
    <property type="nucleotide sequence ID" value="NZ_CP080764.1"/>
</dbReference>
<proteinExistence type="predicted"/>
<dbReference type="Proteomes" id="UP000826616">
    <property type="component" value="Chromosome"/>
</dbReference>
<sequence>MKKQVFGKASSSDCELQKRIQDLEKERALREEQLRLACHSPSSRFQAEKVCCVQMVMPDEEKALLASYFFDKV</sequence>
<gene>
    <name evidence="1" type="ORF">K3F53_04170</name>
</gene>